<evidence type="ECO:0000313" key="13">
    <source>
        <dbReference type="EMBL" id="RRJ65392.1"/>
    </source>
</evidence>
<dbReference type="Pfam" id="PF08436">
    <property type="entry name" value="DXP_redisom_C"/>
    <property type="match status" value="1"/>
</dbReference>
<accession>A0A3P3U4W1</accession>
<comment type="catalytic activity">
    <reaction evidence="8">
        <text>2-C-methyl-D-erythritol 4-phosphate + NADP(+) = 1-deoxy-D-xylulose 5-phosphate + NADPH + H(+)</text>
        <dbReference type="Rhea" id="RHEA:13717"/>
        <dbReference type="ChEBI" id="CHEBI:15378"/>
        <dbReference type="ChEBI" id="CHEBI:57783"/>
        <dbReference type="ChEBI" id="CHEBI:57792"/>
        <dbReference type="ChEBI" id="CHEBI:58262"/>
        <dbReference type="ChEBI" id="CHEBI:58349"/>
        <dbReference type="EC" id="1.1.1.267"/>
    </reaction>
    <physiologicalReaction direction="right-to-left" evidence="8">
        <dbReference type="Rhea" id="RHEA:13719"/>
    </physiologicalReaction>
</comment>
<dbReference type="GO" id="GO:0070402">
    <property type="term" value="F:NADPH binding"/>
    <property type="evidence" value="ECO:0007669"/>
    <property type="project" value="InterPro"/>
</dbReference>
<feature type="binding site" evidence="9">
    <location>
        <position position="196"/>
    </location>
    <ligand>
        <name>1-deoxy-D-xylulose 5-phosphate</name>
        <dbReference type="ChEBI" id="CHEBI:57792"/>
    </ligand>
</feature>
<keyword evidence="4 9" id="KW-0521">NADP</keyword>
<evidence type="ECO:0000256" key="3">
    <source>
        <dbReference type="ARBA" id="ARBA00022723"/>
    </source>
</evidence>
<evidence type="ECO:0000256" key="8">
    <source>
        <dbReference type="ARBA" id="ARBA00048543"/>
    </source>
</evidence>
<dbReference type="GO" id="GO:0030604">
    <property type="term" value="F:1-deoxy-D-xylulose-5-phosphate reductoisomerase activity"/>
    <property type="evidence" value="ECO:0007669"/>
    <property type="project" value="UniProtKB-UniRule"/>
</dbReference>
<feature type="binding site" evidence="9">
    <location>
        <position position="36"/>
    </location>
    <ligand>
        <name>NADPH</name>
        <dbReference type="ChEBI" id="CHEBI:57783"/>
    </ligand>
</feature>
<dbReference type="EMBL" id="RRCN01000001">
    <property type="protein sequence ID" value="RRJ65392.1"/>
    <property type="molecule type" value="Genomic_DNA"/>
</dbReference>
<feature type="binding site" evidence="9">
    <location>
        <position position="13"/>
    </location>
    <ligand>
        <name>NADPH</name>
        <dbReference type="ChEBI" id="CHEBI:57783"/>
    </ligand>
</feature>
<dbReference type="NCBIfam" id="NF009114">
    <property type="entry name" value="PRK12464.1"/>
    <property type="match status" value="1"/>
</dbReference>
<dbReference type="Proteomes" id="UP000267017">
    <property type="component" value="Unassembled WGS sequence"/>
</dbReference>
<keyword evidence="14" id="KW-1185">Reference proteome</keyword>
<feature type="binding site" evidence="9">
    <location>
        <position position="122"/>
    </location>
    <ligand>
        <name>1-deoxy-D-xylulose 5-phosphate</name>
        <dbReference type="ChEBI" id="CHEBI:57792"/>
    </ligand>
</feature>
<feature type="domain" description="DXP reductoisomerase C-terminal" evidence="12">
    <location>
        <begin position="258"/>
        <end position="374"/>
    </location>
</feature>
<proteinExistence type="inferred from homology"/>
<feature type="binding site" evidence="9">
    <location>
        <position position="173"/>
    </location>
    <ligand>
        <name>1-deoxy-D-xylulose 5-phosphate</name>
        <dbReference type="ChEBI" id="CHEBI:57792"/>
    </ligand>
</feature>
<feature type="binding site" evidence="9">
    <location>
        <position position="12"/>
    </location>
    <ligand>
        <name>NADPH</name>
        <dbReference type="ChEBI" id="CHEBI:57783"/>
    </ligand>
</feature>
<dbReference type="FunFam" id="3.40.50.720:FF:000045">
    <property type="entry name" value="1-deoxy-D-xylulose 5-phosphate reductoisomerase"/>
    <property type="match status" value="1"/>
</dbReference>
<dbReference type="PANTHER" id="PTHR30525">
    <property type="entry name" value="1-DEOXY-D-XYLULOSE 5-PHOSPHATE REDUCTOISOMERASE"/>
    <property type="match status" value="1"/>
</dbReference>
<organism evidence="13 14">
    <name type="scientific">Paenibacillus oralis</name>
    <dbReference type="NCBI Taxonomy" id="2490856"/>
    <lineage>
        <taxon>Bacteria</taxon>
        <taxon>Bacillati</taxon>
        <taxon>Bacillota</taxon>
        <taxon>Bacilli</taxon>
        <taxon>Bacillales</taxon>
        <taxon>Paenibacillaceae</taxon>
        <taxon>Paenibacillus</taxon>
    </lineage>
</organism>
<dbReference type="InterPro" id="IPR013512">
    <property type="entry name" value="DXP_reductoisomerase_N"/>
</dbReference>
<comment type="pathway">
    <text evidence="1 9">Isoprenoid biosynthesis; isopentenyl diphosphate biosynthesis via DXP pathway; isopentenyl diphosphate from 1-deoxy-D-xylulose 5-phosphate: step 1/6.</text>
</comment>
<feature type="binding site" evidence="9">
    <location>
        <position position="147"/>
    </location>
    <ligand>
        <name>Mn(2+)</name>
        <dbReference type="ChEBI" id="CHEBI:29035"/>
    </ligand>
</feature>
<feature type="binding site" evidence="9">
    <location>
        <position position="214"/>
    </location>
    <ligand>
        <name>1-deoxy-D-xylulose 5-phosphate</name>
        <dbReference type="ChEBI" id="CHEBI:57792"/>
    </ligand>
</feature>
<dbReference type="GO" id="GO:0030145">
    <property type="term" value="F:manganese ion binding"/>
    <property type="evidence" value="ECO:0007669"/>
    <property type="project" value="TreeGrafter"/>
</dbReference>
<feature type="binding site" evidence="9">
    <location>
        <position position="148"/>
    </location>
    <ligand>
        <name>1-deoxy-D-xylulose 5-phosphate</name>
        <dbReference type="ChEBI" id="CHEBI:57792"/>
    </ligand>
</feature>
<dbReference type="Gene3D" id="1.10.1740.10">
    <property type="match status" value="1"/>
</dbReference>
<feature type="domain" description="1-deoxy-D-xylulose 5-phosphate reductoisomerase C-terminal" evidence="11">
    <location>
        <begin position="143"/>
        <end position="226"/>
    </location>
</feature>
<evidence type="ECO:0000256" key="7">
    <source>
        <dbReference type="ARBA" id="ARBA00023229"/>
    </source>
</evidence>
<evidence type="ECO:0000256" key="6">
    <source>
        <dbReference type="ARBA" id="ARBA00023211"/>
    </source>
</evidence>
<dbReference type="OrthoDB" id="9806546at2"/>
<dbReference type="PANTHER" id="PTHR30525:SF0">
    <property type="entry name" value="1-DEOXY-D-XYLULOSE 5-PHOSPHATE REDUCTOISOMERASE, CHLOROPLASTIC"/>
    <property type="match status" value="1"/>
</dbReference>
<comment type="similarity">
    <text evidence="2 9">Belongs to the DXR family.</text>
</comment>
<feature type="binding site" evidence="9">
    <location>
        <position position="121"/>
    </location>
    <ligand>
        <name>NADPH</name>
        <dbReference type="ChEBI" id="CHEBI:57783"/>
    </ligand>
</feature>
<dbReference type="PIRSF" id="PIRSF006205">
    <property type="entry name" value="Dxp_reductismrs"/>
    <property type="match status" value="1"/>
</dbReference>
<evidence type="ECO:0000256" key="4">
    <source>
        <dbReference type="ARBA" id="ARBA00022857"/>
    </source>
</evidence>
<evidence type="ECO:0000256" key="5">
    <source>
        <dbReference type="ARBA" id="ARBA00023002"/>
    </source>
</evidence>
<feature type="binding site" evidence="9">
    <location>
        <position position="218"/>
    </location>
    <ligand>
        <name>Mn(2+)</name>
        <dbReference type="ChEBI" id="CHEBI:29035"/>
    </ligand>
</feature>
<dbReference type="GO" id="GO:0051484">
    <property type="term" value="P:isopentenyl diphosphate biosynthetic process, methylerythritol 4-phosphate pathway involved in terpenoid biosynthetic process"/>
    <property type="evidence" value="ECO:0007669"/>
    <property type="project" value="UniProtKB-ARBA"/>
</dbReference>
<evidence type="ECO:0000313" key="14">
    <source>
        <dbReference type="Proteomes" id="UP000267017"/>
    </source>
</evidence>
<feature type="binding site" evidence="9">
    <location>
        <position position="10"/>
    </location>
    <ligand>
        <name>NADPH</name>
        <dbReference type="ChEBI" id="CHEBI:57783"/>
    </ligand>
</feature>
<evidence type="ECO:0000256" key="2">
    <source>
        <dbReference type="ARBA" id="ARBA00006825"/>
    </source>
</evidence>
<comment type="function">
    <text evidence="9">Catalyzes the NADPH-dependent rearrangement and reduction of 1-deoxy-D-xylulose-5-phosphate (DXP) to 2-C-methyl-D-erythritol 4-phosphate (MEP).</text>
</comment>
<dbReference type="SUPFAM" id="SSF69055">
    <property type="entry name" value="1-deoxy-D-xylulose-5-phosphate reductoisomerase, C-terminal domain"/>
    <property type="match status" value="1"/>
</dbReference>
<keyword evidence="3 9" id="KW-0479">Metal-binding</keyword>
<comment type="caution">
    <text evidence="9">Lacks conserved residue(s) required for the propagation of feature annotation.</text>
</comment>
<dbReference type="EC" id="1.1.1.267" evidence="9"/>
<reference evidence="13 14" key="1">
    <citation type="submission" date="2018-11" db="EMBL/GenBank/DDBJ databases">
        <title>Genome sequencing of Paenibacillus sp. KCOM 3021 (= ChDC PVNT-B20).</title>
        <authorList>
            <person name="Kook J.-K."/>
            <person name="Park S.-N."/>
            <person name="Lim Y.K."/>
        </authorList>
    </citation>
    <scope>NUCLEOTIDE SEQUENCE [LARGE SCALE GENOMIC DNA]</scope>
    <source>
        <strain evidence="13 14">KCOM 3021</strain>
    </source>
</reference>
<name>A0A3P3U4W1_9BACL</name>
<comment type="cofactor">
    <cofactor evidence="9">
        <name>Mg(2+)</name>
        <dbReference type="ChEBI" id="CHEBI:18420"/>
    </cofactor>
    <cofactor evidence="9">
        <name>Mn(2+)</name>
        <dbReference type="ChEBI" id="CHEBI:29035"/>
    </cofactor>
</comment>
<keyword evidence="5 9" id="KW-0560">Oxidoreductase</keyword>
<feature type="binding site" evidence="9">
    <location>
        <position position="38"/>
    </location>
    <ligand>
        <name>NADPH</name>
        <dbReference type="ChEBI" id="CHEBI:57783"/>
    </ligand>
</feature>
<evidence type="ECO:0000259" key="11">
    <source>
        <dbReference type="Pfam" id="PF08436"/>
    </source>
</evidence>
<dbReference type="InterPro" id="IPR036169">
    <property type="entry name" value="DXPR_C_sf"/>
</dbReference>
<protein>
    <recommendedName>
        <fullName evidence="9">1-deoxy-D-xylulose 5-phosphate reductoisomerase</fullName>
        <shortName evidence="9">DXP reductoisomerase</shortName>
        <ecNumber evidence="9">1.1.1.267</ecNumber>
    </recommendedName>
    <alternativeName>
        <fullName evidence="9">1-deoxyxylulose-5-phosphate reductoisomerase</fullName>
    </alternativeName>
    <alternativeName>
        <fullName evidence="9">2-C-methyl-D-erythritol 4-phosphate synthase</fullName>
    </alternativeName>
</protein>
<feature type="binding site" evidence="9">
    <location>
        <position position="149"/>
    </location>
    <ligand>
        <name>1-deoxy-D-xylulose 5-phosphate</name>
        <dbReference type="ChEBI" id="CHEBI:57792"/>
    </ligand>
</feature>
<dbReference type="GO" id="GO:0016853">
    <property type="term" value="F:isomerase activity"/>
    <property type="evidence" value="ECO:0007669"/>
    <property type="project" value="UniProtKB-KW"/>
</dbReference>
<keyword evidence="6 9" id="KW-0464">Manganese</keyword>
<feature type="binding site" evidence="9">
    <location>
        <position position="215"/>
    </location>
    <ligand>
        <name>1-deoxy-D-xylulose 5-phosphate</name>
        <dbReference type="ChEBI" id="CHEBI:57792"/>
    </ligand>
</feature>
<gene>
    <name evidence="9" type="primary">dxr</name>
    <name evidence="13" type="ORF">EHV15_22595</name>
</gene>
<dbReference type="Gene3D" id="3.40.50.720">
    <property type="entry name" value="NAD(P)-binding Rossmann-like Domain"/>
    <property type="match status" value="1"/>
</dbReference>
<dbReference type="Pfam" id="PF02670">
    <property type="entry name" value="DXP_reductoisom"/>
    <property type="match status" value="1"/>
</dbReference>
<feature type="binding site" evidence="9">
    <location>
        <position position="218"/>
    </location>
    <ligand>
        <name>1-deoxy-D-xylulose 5-phosphate</name>
        <dbReference type="ChEBI" id="CHEBI:57792"/>
    </ligand>
</feature>
<dbReference type="SUPFAM" id="SSF55347">
    <property type="entry name" value="Glyceraldehyde-3-phosphate dehydrogenase-like, C-terminal domain"/>
    <property type="match status" value="1"/>
</dbReference>
<dbReference type="UniPathway" id="UPA00056">
    <property type="reaction ID" value="UER00092"/>
</dbReference>
<feature type="domain" description="1-deoxy-D-xylulose 5-phosphate reductoisomerase N-terminal" evidence="10">
    <location>
        <begin position="4"/>
        <end position="129"/>
    </location>
</feature>
<dbReference type="HAMAP" id="MF_00183">
    <property type="entry name" value="DXP_reductoisom"/>
    <property type="match status" value="1"/>
</dbReference>
<sequence length="379" mass="41397">MKKIALIGSTGSIGTQTLDVVRQHPGQFEVEGLAAGGNIELFAEQVNRFRPKKASVATKELAERVRPQLPQGVELYYGEQGLIEVAAGTEADTVVTAIVGSAGLPATIAAIEAGKHIALANKETLVTAGHLVTKAAKRKGVALLPVDSEHSAIFQCLNGERIEEVRQITLTASGGSFRDLTREQLQNVTVEDALKHPNWSMGAKVTIDSATMVNKGLEVIEAHWLFGLPYEQIGVLLHPESIIHSFVEYRDGSVIAQLGTPDMRVPIQYALSYPRRWPSEAKSLSLAEVGKLHFREMDYTRFPCLRLAFECGKIGGTATCVYNAANEVAVARFLKGNISFLQIETIIETVLSKHDVQEKPDLEGIRFADRWARNMAESL</sequence>
<evidence type="ECO:0000259" key="12">
    <source>
        <dbReference type="Pfam" id="PF13288"/>
    </source>
</evidence>
<evidence type="ECO:0000256" key="1">
    <source>
        <dbReference type="ARBA" id="ARBA00005094"/>
    </source>
</evidence>
<keyword evidence="7 9" id="KW-0414">Isoprene biosynthesis</keyword>
<dbReference type="InterPro" id="IPR036291">
    <property type="entry name" value="NAD(P)-bd_dom_sf"/>
</dbReference>
<dbReference type="RefSeq" id="WP_128633200.1">
    <property type="nucleotide sequence ID" value="NZ_RRCN01000001.1"/>
</dbReference>
<feature type="binding site" evidence="9">
    <location>
        <position position="123"/>
    </location>
    <ligand>
        <name>NADPH</name>
        <dbReference type="ChEBI" id="CHEBI:57783"/>
    </ligand>
</feature>
<dbReference type="SUPFAM" id="SSF51735">
    <property type="entry name" value="NAD(P)-binding Rossmann-fold domains"/>
    <property type="match status" value="1"/>
</dbReference>
<dbReference type="NCBIfam" id="TIGR00243">
    <property type="entry name" value="Dxr"/>
    <property type="match status" value="1"/>
</dbReference>
<keyword evidence="9" id="KW-0460">Magnesium</keyword>
<keyword evidence="13" id="KW-0413">Isomerase</keyword>
<evidence type="ECO:0000259" key="10">
    <source>
        <dbReference type="Pfam" id="PF02670"/>
    </source>
</evidence>
<dbReference type="InterPro" id="IPR026877">
    <property type="entry name" value="DXPR_C"/>
</dbReference>
<dbReference type="InterPro" id="IPR013644">
    <property type="entry name" value="DXP_reductoisomerase_C"/>
</dbReference>
<feature type="binding site" evidence="9">
    <location>
        <position position="11"/>
    </location>
    <ligand>
        <name>NADPH</name>
        <dbReference type="ChEBI" id="CHEBI:57783"/>
    </ligand>
</feature>
<dbReference type="InterPro" id="IPR003821">
    <property type="entry name" value="DXP_reductoisomerase"/>
</dbReference>
<feature type="binding site" evidence="9">
    <location>
        <position position="202"/>
    </location>
    <ligand>
        <name>NADPH</name>
        <dbReference type="ChEBI" id="CHEBI:57783"/>
    </ligand>
</feature>
<comment type="caution">
    <text evidence="13">The sequence shown here is derived from an EMBL/GenBank/DDBJ whole genome shotgun (WGS) entry which is preliminary data.</text>
</comment>
<feature type="binding site" evidence="9">
    <location>
        <position position="209"/>
    </location>
    <ligand>
        <name>1-deoxy-D-xylulose 5-phosphate</name>
        <dbReference type="ChEBI" id="CHEBI:57792"/>
    </ligand>
</feature>
<feature type="binding site" evidence="9">
    <location>
        <position position="149"/>
    </location>
    <ligand>
        <name>Mn(2+)</name>
        <dbReference type="ChEBI" id="CHEBI:29035"/>
    </ligand>
</feature>
<dbReference type="Pfam" id="PF13288">
    <property type="entry name" value="DXPR_C"/>
    <property type="match status" value="1"/>
</dbReference>
<dbReference type="AlphaFoldDB" id="A0A3P3U4W1"/>
<evidence type="ECO:0000256" key="9">
    <source>
        <dbReference type="HAMAP-Rule" id="MF_00183"/>
    </source>
</evidence>